<dbReference type="AlphaFoldDB" id="A0A1W6ZU15"/>
<feature type="compositionally biased region" description="Basic residues" evidence="1">
    <location>
        <begin position="56"/>
        <end position="65"/>
    </location>
</feature>
<evidence type="ECO:0000256" key="1">
    <source>
        <dbReference type="SAM" id="MobiDB-lite"/>
    </source>
</evidence>
<reference evidence="2 3" key="1">
    <citation type="submission" date="2017-05" db="EMBL/GenBank/DDBJ databases">
        <title>Full genome sequence of Pseudorhodoplanes sinuspersici.</title>
        <authorList>
            <person name="Dastgheib S.M.M."/>
            <person name="Shavandi M."/>
            <person name="Tirandaz H."/>
        </authorList>
    </citation>
    <scope>NUCLEOTIDE SEQUENCE [LARGE SCALE GENOMIC DNA]</scope>
    <source>
        <strain evidence="2 3">RIPI110</strain>
    </source>
</reference>
<name>A0A1W6ZU15_9HYPH</name>
<feature type="region of interest" description="Disordered" evidence="1">
    <location>
        <begin position="46"/>
        <end position="65"/>
    </location>
</feature>
<evidence type="ECO:0000313" key="2">
    <source>
        <dbReference type="EMBL" id="ARQ00919.1"/>
    </source>
</evidence>
<dbReference type="Proteomes" id="UP000194137">
    <property type="component" value="Chromosome"/>
</dbReference>
<organism evidence="2 3">
    <name type="scientific">Pseudorhodoplanes sinuspersici</name>
    <dbReference type="NCBI Taxonomy" id="1235591"/>
    <lineage>
        <taxon>Bacteria</taxon>
        <taxon>Pseudomonadati</taxon>
        <taxon>Pseudomonadota</taxon>
        <taxon>Alphaproteobacteria</taxon>
        <taxon>Hyphomicrobiales</taxon>
        <taxon>Pseudorhodoplanes</taxon>
    </lineage>
</organism>
<dbReference type="STRING" id="1235591.CAK95_18855"/>
<evidence type="ECO:0000313" key="3">
    <source>
        <dbReference type="Proteomes" id="UP000194137"/>
    </source>
</evidence>
<dbReference type="OrthoDB" id="8140862at2"/>
<sequence length="65" mass="7462">MGIVIDFPVREAASVSRGETFLNHRAEVVILPVVRIERYDDHSAFIPPTRTGDTSRRRRRRAARS</sequence>
<accession>A0A1W6ZU15</accession>
<proteinExistence type="predicted"/>
<dbReference type="KEGG" id="psin:CAK95_18855"/>
<keyword evidence="3" id="KW-1185">Reference proteome</keyword>
<protein>
    <submittedName>
        <fullName evidence="2">Uncharacterized protein</fullName>
    </submittedName>
</protein>
<gene>
    <name evidence="2" type="ORF">CAK95_18855</name>
</gene>
<dbReference type="EMBL" id="CP021112">
    <property type="protein sequence ID" value="ARQ00919.1"/>
    <property type="molecule type" value="Genomic_DNA"/>
</dbReference>